<evidence type="ECO:0000256" key="1">
    <source>
        <dbReference type="ARBA" id="ARBA00004651"/>
    </source>
</evidence>
<dbReference type="PANTHER" id="PTHR30330">
    <property type="entry name" value="AGSS FAMILY TRANSPORTER, SODIUM-ALANINE"/>
    <property type="match status" value="1"/>
</dbReference>
<dbReference type="Proteomes" id="UP000645257">
    <property type="component" value="Unassembled WGS sequence"/>
</dbReference>
<organism evidence="10 11">
    <name type="scientific">Paludibacterium paludis</name>
    <dbReference type="NCBI Taxonomy" id="1225769"/>
    <lineage>
        <taxon>Bacteria</taxon>
        <taxon>Pseudomonadati</taxon>
        <taxon>Pseudomonadota</taxon>
        <taxon>Betaproteobacteria</taxon>
        <taxon>Neisseriales</taxon>
        <taxon>Chromobacteriaceae</taxon>
        <taxon>Paludibacterium</taxon>
    </lineage>
</organism>
<dbReference type="PROSITE" id="PS00873">
    <property type="entry name" value="NA_ALANINE_SYMP"/>
    <property type="match status" value="1"/>
</dbReference>
<proteinExistence type="inferred from homology"/>
<feature type="transmembrane region" description="Helical" evidence="9">
    <location>
        <begin position="301"/>
        <end position="321"/>
    </location>
</feature>
<evidence type="ECO:0000313" key="11">
    <source>
        <dbReference type="Proteomes" id="UP000645257"/>
    </source>
</evidence>
<comment type="subcellular location">
    <subcellularLocation>
        <location evidence="9">Cell inner membrane</location>
        <topology evidence="9">Multi-pass membrane protein</topology>
    </subcellularLocation>
    <subcellularLocation>
        <location evidence="1">Cell membrane</location>
        <topology evidence="1">Multi-pass membrane protein</topology>
    </subcellularLocation>
</comment>
<dbReference type="NCBIfam" id="TIGR00835">
    <property type="entry name" value="agcS"/>
    <property type="match status" value="1"/>
</dbReference>
<evidence type="ECO:0000256" key="9">
    <source>
        <dbReference type="RuleBase" id="RU363064"/>
    </source>
</evidence>
<feature type="transmembrane region" description="Helical" evidence="9">
    <location>
        <begin position="389"/>
        <end position="407"/>
    </location>
</feature>
<sequence length="469" mass="49850">MQYLHALIIQGNSVLWGHILIYLLIATGVFFTLRTRVIQLRLLGQAVREMFAERDKGKNTITPFQAFATGLASRVGTGNMAGVAIAIAAGGPGAVFWMWITAFIGMGSAFAESTLAQLFKVSHRDGSYRGGPAYYIKQGLGQKHLGGVFAALLILAFGLVFNAVQANSISAAAAGAWGWDARLVGIALVLATAPVIFGGIRAIARLAQWLVPFMAFIYLGMALVIVVMNSAALPDLLRLIVTHAFGIGQVAGGVAGHAVNQAMMMGIKRGLFSNEAGMGSAPNAAATAHARHPVSQGLIQMLGVFVDTMILCTATAAIILLTGAHESGLNGIQLTQKAVETQFGQPGNAVVTIAIFLFAFSSILGNYAYAEGNVEYLTRNKTTLRLFRLMVLGMVMFGSVGSLALVWDMADLAMGAMALINLMAILLLGRYVRLAQKDFEIQRASGKPHPVFLAGHYPALRAKLERGVW</sequence>
<feature type="transmembrane region" description="Helical" evidence="9">
    <location>
        <begin position="240"/>
        <end position="259"/>
    </location>
</feature>
<keyword evidence="11" id="KW-1185">Reference proteome</keyword>
<feature type="transmembrane region" description="Helical" evidence="9">
    <location>
        <begin position="413"/>
        <end position="432"/>
    </location>
</feature>
<dbReference type="PRINTS" id="PR00175">
    <property type="entry name" value="NAALASMPORT"/>
</dbReference>
<reference evidence="10" key="1">
    <citation type="journal article" date="2014" name="Int. J. Syst. Evol. Microbiol.">
        <title>Complete genome sequence of Corynebacterium casei LMG S-19264T (=DSM 44701T), isolated from a smear-ripened cheese.</title>
        <authorList>
            <consortium name="US DOE Joint Genome Institute (JGI-PGF)"/>
            <person name="Walter F."/>
            <person name="Albersmeier A."/>
            <person name="Kalinowski J."/>
            <person name="Ruckert C."/>
        </authorList>
    </citation>
    <scope>NUCLEOTIDE SEQUENCE</scope>
    <source>
        <strain evidence="10">KCTC 32182</strain>
    </source>
</reference>
<feature type="transmembrane region" description="Helical" evidence="9">
    <location>
        <begin position="176"/>
        <end position="197"/>
    </location>
</feature>
<gene>
    <name evidence="10" type="ORF">GCM10011289_12100</name>
</gene>
<keyword evidence="7 9" id="KW-1133">Transmembrane helix</keyword>
<accession>A0A918P091</accession>
<dbReference type="InterPro" id="IPR001463">
    <property type="entry name" value="Na/Ala_symport"/>
</dbReference>
<evidence type="ECO:0000313" key="10">
    <source>
        <dbReference type="EMBL" id="GGY10871.1"/>
    </source>
</evidence>
<dbReference type="Pfam" id="PF01235">
    <property type="entry name" value="Na_Ala_symp"/>
    <property type="match status" value="1"/>
</dbReference>
<dbReference type="PANTHER" id="PTHR30330:SF1">
    <property type="entry name" value="AMINO-ACID CARRIER PROTEIN ALST"/>
    <property type="match status" value="1"/>
</dbReference>
<evidence type="ECO:0000256" key="5">
    <source>
        <dbReference type="ARBA" id="ARBA00022692"/>
    </source>
</evidence>
<evidence type="ECO:0000256" key="7">
    <source>
        <dbReference type="ARBA" id="ARBA00022989"/>
    </source>
</evidence>
<evidence type="ECO:0000256" key="6">
    <source>
        <dbReference type="ARBA" id="ARBA00022847"/>
    </source>
</evidence>
<feature type="transmembrane region" description="Helical" evidence="9">
    <location>
        <begin position="349"/>
        <end position="369"/>
    </location>
</feature>
<keyword evidence="8 9" id="KW-0472">Membrane</keyword>
<evidence type="ECO:0000256" key="2">
    <source>
        <dbReference type="ARBA" id="ARBA00009261"/>
    </source>
</evidence>
<keyword evidence="4" id="KW-1003">Cell membrane</keyword>
<evidence type="ECO:0000256" key="4">
    <source>
        <dbReference type="ARBA" id="ARBA00022475"/>
    </source>
</evidence>
<dbReference type="AlphaFoldDB" id="A0A918P091"/>
<keyword evidence="3 9" id="KW-0813">Transport</keyword>
<dbReference type="GO" id="GO:0005283">
    <property type="term" value="F:amino acid:sodium symporter activity"/>
    <property type="evidence" value="ECO:0007669"/>
    <property type="project" value="InterPro"/>
</dbReference>
<feature type="transmembrane region" description="Helical" evidence="9">
    <location>
        <begin position="145"/>
        <end position="164"/>
    </location>
</feature>
<reference evidence="10" key="2">
    <citation type="submission" date="2020-09" db="EMBL/GenBank/DDBJ databases">
        <authorList>
            <person name="Sun Q."/>
            <person name="Kim S."/>
        </authorList>
    </citation>
    <scope>NUCLEOTIDE SEQUENCE</scope>
    <source>
        <strain evidence="10">KCTC 32182</strain>
    </source>
</reference>
<keyword evidence="9" id="KW-0997">Cell inner membrane</keyword>
<dbReference type="EMBL" id="BMYX01000005">
    <property type="protein sequence ID" value="GGY10871.1"/>
    <property type="molecule type" value="Genomic_DNA"/>
</dbReference>
<dbReference type="FunFam" id="1.20.1740.10:FF:000004">
    <property type="entry name" value="Sodium:alanine symporter family protein"/>
    <property type="match status" value="1"/>
</dbReference>
<dbReference type="Gene3D" id="1.20.1740.10">
    <property type="entry name" value="Amino acid/polyamine transporter I"/>
    <property type="match status" value="1"/>
</dbReference>
<keyword evidence="5 9" id="KW-0812">Transmembrane</keyword>
<feature type="transmembrane region" description="Helical" evidence="9">
    <location>
        <begin position="15"/>
        <end position="33"/>
    </location>
</feature>
<protein>
    <submittedName>
        <fullName evidence="10">Sodium:alanine symporter</fullName>
    </submittedName>
</protein>
<comment type="similarity">
    <text evidence="2 9">Belongs to the alanine or glycine:cation symporter (AGCS) (TC 2.A.25) family.</text>
</comment>
<keyword evidence="6 9" id="KW-0769">Symport</keyword>
<comment type="caution">
    <text evidence="10">The sequence shown here is derived from an EMBL/GenBank/DDBJ whole genome shotgun (WGS) entry which is preliminary data.</text>
</comment>
<dbReference type="RefSeq" id="WP_189532288.1">
    <property type="nucleotide sequence ID" value="NZ_BMYX01000005.1"/>
</dbReference>
<dbReference type="GO" id="GO:0005886">
    <property type="term" value="C:plasma membrane"/>
    <property type="evidence" value="ECO:0007669"/>
    <property type="project" value="UniProtKB-SubCell"/>
</dbReference>
<feature type="transmembrane region" description="Helical" evidence="9">
    <location>
        <begin position="209"/>
        <end position="228"/>
    </location>
</feature>
<evidence type="ECO:0000256" key="3">
    <source>
        <dbReference type="ARBA" id="ARBA00022448"/>
    </source>
</evidence>
<name>A0A918P091_9NEIS</name>
<evidence type="ECO:0000256" key="8">
    <source>
        <dbReference type="ARBA" id="ARBA00023136"/>
    </source>
</evidence>